<dbReference type="Proteomes" id="UP001302059">
    <property type="component" value="Unassembled WGS sequence"/>
</dbReference>
<gene>
    <name evidence="1" type="ORF">QOL99_06905</name>
</gene>
<comment type="caution">
    <text evidence="1">The sequence shown here is derived from an EMBL/GenBank/DDBJ whole genome shotgun (WGS) entry which is preliminary data.</text>
</comment>
<evidence type="ECO:0000313" key="2">
    <source>
        <dbReference type="Proteomes" id="UP001302059"/>
    </source>
</evidence>
<protein>
    <submittedName>
        <fullName evidence="1">Uncharacterized protein</fullName>
    </submittedName>
</protein>
<reference evidence="1 2" key="1">
    <citation type="submission" date="2023-05" db="EMBL/GenBank/DDBJ databases">
        <authorList>
            <person name="Gao F."/>
        </authorList>
    </citation>
    <scope>NUCLEOTIDE SEQUENCE [LARGE SCALE GENOMIC DNA]</scope>
    <source>
        <strain evidence="1 2">MIMF12</strain>
    </source>
</reference>
<dbReference type="EMBL" id="JASNGB010000044">
    <property type="protein sequence ID" value="MDL2343876.1"/>
    <property type="molecule type" value="Genomic_DNA"/>
</dbReference>
<name>A0ABT7JFP3_9DEIO</name>
<evidence type="ECO:0000313" key="1">
    <source>
        <dbReference type="EMBL" id="MDL2343876.1"/>
    </source>
</evidence>
<accession>A0ABT7JFP3</accession>
<dbReference type="RefSeq" id="WP_285522509.1">
    <property type="nucleotide sequence ID" value="NZ_JASNGB010000044.1"/>
</dbReference>
<keyword evidence="2" id="KW-1185">Reference proteome</keyword>
<organism evidence="1 2">
    <name type="scientific">Deinococcus rhizophilus</name>
    <dbReference type="NCBI Taxonomy" id="3049544"/>
    <lineage>
        <taxon>Bacteria</taxon>
        <taxon>Thermotogati</taxon>
        <taxon>Deinococcota</taxon>
        <taxon>Deinococci</taxon>
        <taxon>Deinococcales</taxon>
        <taxon>Deinococcaceae</taxon>
        <taxon>Deinococcus</taxon>
    </lineage>
</organism>
<sequence length="231" mass="25079">MAPATTPLRPGQLNLAVVTAQDELAPLRDAAVHVPHPVALISTSGQLHRDLTGRTEDHARRPVDLLRAVSLAGTLLADAVRRGPTRMLLMWDHVPPSRLELELLVSSLARQNIALDVITTAAAEPAWAALTSRAFGRVSVGRAHPVESFGTYLEERRGVVLEGAEVTAYGLVGIGPQWYAGRTTLPPLREGEVHRLHLRRSPRAPEPPRIEVRFLGLGYSVMVPVRGIRAA</sequence>
<proteinExistence type="predicted"/>